<feature type="compositionally biased region" description="Acidic residues" evidence="1">
    <location>
        <begin position="917"/>
        <end position="926"/>
    </location>
</feature>
<proteinExistence type="predicted"/>
<organism evidence="2 3">
    <name type="scientific">Acrobeloides nanus</name>
    <dbReference type="NCBI Taxonomy" id="290746"/>
    <lineage>
        <taxon>Eukaryota</taxon>
        <taxon>Metazoa</taxon>
        <taxon>Ecdysozoa</taxon>
        <taxon>Nematoda</taxon>
        <taxon>Chromadorea</taxon>
        <taxon>Rhabditida</taxon>
        <taxon>Tylenchina</taxon>
        <taxon>Cephalobomorpha</taxon>
        <taxon>Cephaloboidea</taxon>
        <taxon>Cephalobidae</taxon>
        <taxon>Acrobeloides</taxon>
    </lineage>
</organism>
<feature type="compositionally biased region" description="Polar residues" evidence="1">
    <location>
        <begin position="938"/>
        <end position="976"/>
    </location>
</feature>
<feature type="compositionally biased region" description="Low complexity" evidence="1">
    <location>
        <begin position="684"/>
        <end position="700"/>
    </location>
</feature>
<evidence type="ECO:0000313" key="3">
    <source>
        <dbReference type="WBParaSite" id="ACRNAN_Path_1017.g3906.t1"/>
    </source>
</evidence>
<sequence length="1131" mass="126854">METSTNEIFFNREEELAKLDLDVRVEKIRQSSLKYSFDHFQQVLRKSMKEKKVEIKQDERVDLQKAISCLKKFQTDDLSGEQSADSNNGSFGLYNAVKELGSLLGCEFEARGSFLRLKHEDFVMEIGVDGPLVVQCNTVWFNTPENSSVLLKNHMNEGRWREVTAGLQKIFKILPKTLNSDQRRLCMISLNHVESDLYRLSTMPHQDWNSTEKYALEHCHPRTDLSPFTILLGIEPFIQPFITQIKDSVRVQESVLYSVQLGVAPSDVVMNLPLEPLLNEQMRWNDIKVGNPLPAVFSLSLSRPLALSSKCFEVIRSLELVNIDVKEHVNLYKYLANVTGVKNLHSTLASDLVQLFDLDISMLEKTEDVVVTEFTFVHPKDVTKLLKLLKDQLIFNNLFESLCRVEPSGQKASSSERKVLQVRVDSKKAFSYDLFFDYGNMVFATHFRVNNGKIKLTIDTSSEQSLNPNISQKLQDAINRTWSIPITLHYAISQLKEQFGDLLINSNAKLGDFVYDNFMVDKIQQSIGASWLRVFEMSKMPRDKTEITHSFVAATRRSTNKPSSDSSKPDRLIFSAKPKKDKSPSLLSILREVEEFDELIPPNPPPAAPRTVVIPRLSMESVSRTVRSSTDTAYHNAFSDLEAIAEMGASIDDAESVISESGRSSIADRYSPSGSADPHRNFRSMETTESLRSTSTSFSSAQISPMEAQKGIYRQRFMQAGMSQQNMGKGADVFDFVPDDVRMHQLAHGMPTSFDDQGQPFNMPMGPASASYAQSSTSGYSPLNSSMIPNSAPITGSNMNPMMPYMQQMPRRRGRARKVGNMGERQPSREDPDSPSLTDRMININAMFDGKKQRGGTGMRRPRRPRKTPSTVGEQNFSYQMNEEGRPMLQRSYSEFTTSYKHPAYDEQKMLTENDILDDSSDDEETDPPRYMQPPPVQDSTNTQSIARNKEASTPTAHEAQTTSDQGSKNLSTTVKKLSVAYSSSTSSASEKTSPSPPTMSDYSSMRGGTLLMQKPSHSSSTTVTTKESITTTTTSSSIPTPKKPEEPRAKVRSREAPSKPIQALRQSISSSEESSEESSDEEEFPVLKPAVKPEAKIRKMSVDPVATNKPSKTNVDFNDTNDAESEARKL</sequence>
<evidence type="ECO:0000313" key="2">
    <source>
        <dbReference type="Proteomes" id="UP000887540"/>
    </source>
</evidence>
<feature type="compositionally biased region" description="Polar residues" evidence="1">
    <location>
        <begin position="1109"/>
        <end position="1119"/>
    </location>
</feature>
<keyword evidence="2" id="KW-1185">Reference proteome</keyword>
<feature type="region of interest" description="Disordered" evidence="1">
    <location>
        <begin position="660"/>
        <end position="703"/>
    </location>
</feature>
<feature type="region of interest" description="Disordered" evidence="1">
    <location>
        <begin position="917"/>
        <end position="1131"/>
    </location>
</feature>
<feature type="compositionally biased region" description="Low complexity" evidence="1">
    <location>
        <begin position="1015"/>
        <end position="1041"/>
    </location>
</feature>
<feature type="compositionally biased region" description="Low complexity" evidence="1">
    <location>
        <begin position="983"/>
        <end position="994"/>
    </location>
</feature>
<accession>A0A914BUH1</accession>
<dbReference type="WBParaSite" id="ACRNAN_Path_1017.g3906.t1">
    <property type="protein sequence ID" value="ACRNAN_Path_1017.g3906.t1"/>
    <property type="gene ID" value="ACRNAN_Path_1017.g3906"/>
</dbReference>
<feature type="region of interest" description="Disordered" evidence="1">
    <location>
        <begin position="812"/>
        <end position="886"/>
    </location>
</feature>
<name>A0A914BUH1_9BILA</name>
<protein>
    <submittedName>
        <fullName evidence="3">Mediator complex subunit 1</fullName>
    </submittedName>
</protein>
<feature type="compositionally biased region" description="Polar residues" evidence="1">
    <location>
        <begin position="556"/>
        <end position="566"/>
    </location>
</feature>
<feature type="compositionally biased region" description="Basic and acidic residues" evidence="1">
    <location>
        <begin position="1092"/>
        <end position="1102"/>
    </location>
</feature>
<feature type="region of interest" description="Disordered" evidence="1">
    <location>
        <begin position="553"/>
        <end position="579"/>
    </location>
</feature>
<feature type="compositionally biased region" description="Polar residues" evidence="1">
    <location>
        <begin position="872"/>
        <end position="881"/>
    </location>
</feature>
<feature type="compositionally biased region" description="Basic and acidic residues" evidence="1">
    <location>
        <begin position="1043"/>
        <end position="1058"/>
    </location>
</feature>
<dbReference type="AlphaFoldDB" id="A0A914BUH1"/>
<reference evidence="3" key="1">
    <citation type="submission" date="2022-11" db="UniProtKB">
        <authorList>
            <consortium name="WormBaseParasite"/>
        </authorList>
    </citation>
    <scope>IDENTIFICATION</scope>
</reference>
<feature type="compositionally biased region" description="Acidic residues" evidence="1">
    <location>
        <begin position="1074"/>
        <end position="1085"/>
    </location>
</feature>
<dbReference type="Proteomes" id="UP000887540">
    <property type="component" value="Unplaced"/>
</dbReference>
<evidence type="ECO:0000256" key="1">
    <source>
        <dbReference type="SAM" id="MobiDB-lite"/>
    </source>
</evidence>